<reference evidence="1 2" key="1">
    <citation type="submission" date="2015-02" db="EMBL/GenBank/DDBJ databases">
        <title>Genome Sequence of Jannaschia aquimarina DSM28248, a member of the Roseobacter clade.</title>
        <authorList>
            <person name="Voget S."/>
            <person name="Daniel R."/>
        </authorList>
    </citation>
    <scope>NUCLEOTIDE SEQUENCE [LARGE SCALE GENOMIC DNA]</scope>
    <source>
        <strain evidence="1 2">GSW-M26</strain>
    </source>
</reference>
<dbReference type="PATRIC" id="fig|935700.4.peg.2897"/>
<dbReference type="OrthoDB" id="5572566at2"/>
<dbReference type="STRING" id="935700.jaqu_27960"/>
<dbReference type="AlphaFoldDB" id="A0A0D1ECC6"/>
<gene>
    <name evidence="1" type="ORF">jaqu_27960</name>
</gene>
<dbReference type="EMBL" id="JYFE01000050">
    <property type="protein sequence ID" value="KIT15364.1"/>
    <property type="molecule type" value="Genomic_DNA"/>
</dbReference>
<comment type="caution">
    <text evidence="1">The sequence shown here is derived from an EMBL/GenBank/DDBJ whole genome shotgun (WGS) entry which is preliminary data.</text>
</comment>
<dbReference type="Pfam" id="PF22011">
    <property type="entry name" value="DUF6931"/>
    <property type="match status" value="1"/>
</dbReference>
<proteinExistence type="predicted"/>
<evidence type="ECO:0000313" key="1">
    <source>
        <dbReference type="EMBL" id="KIT15364.1"/>
    </source>
</evidence>
<protein>
    <submittedName>
        <fullName evidence="1">Uncharacterized protein</fullName>
    </submittedName>
</protein>
<keyword evidence="2" id="KW-1185">Reference proteome</keyword>
<name>A0A0D1ECC6_9RHOB</name>
<dbReference type="InterPro" id="IPR053855">
    <property type="entry name" value="DUF6931"/>
</dbReference>
<accession>A0A0D1ECC6</accession>
<organism evidence="1 2">
    <name type="scientific">Jannaschia aquimarina</name>
    <dbReference type="NCBI Taxonomy" id="935700"/>
    <lineage>
        <taxon>Bacteria</taxon>
        <taxon>Pseudomonadati</taxon>
        <taxon>Pseudomonadota</taxon>
        <taxon>Alphaproteobacteria</taxon>
        <taxon>Rhodobacterales</taxon>
        <taxon>Roseobacteraceae</taxon>
        <taxon>Jannaschia</taxon>
    </lineage>
</organism>
<sequence length="180" mass="19756">MGSLRHAMPKELYAAIPEIADLTQHRPRDDEDAMDFLFRLRSSTTPEEAVTFTAFAALPQMAVWWGYECIRSLPEAIEARDRDLLALIAAWTAQPTNDLRHRTMEVSLYAPVRSPAVMLGLAVGWSGGSIAPNDPAPVPAHRAPRSINSAILSGLARAPLSERSVRLARIITLAESLCRS</sequence>
<dbReference type="Proteomes" id="UP000032232">
    <property type="component" value="Unassembled WGS sequence"/>
</dbReference>
<evidence type="ECO:0000313" key="2">
    <source>
        <dbReference type="Proteomes" id="UP000032232"/>
    </source>
</evidence>